<proteinExistence type="predicted"/>
<keyword evidence="2" id="KW-1185">Reference proteome</keyword>
<sequence length="67" mass="7505">MKQHPGTSLISTVEILQPNTVSFFWRILTIDEDAGRIHSITEARERFLTFASAQAAGEVALRDLEFA</sequence>
<organism evidence="1 2">
    <name type="scientific">Bordetella genomosp. 5</name>
    <dbReference type="NCBI Taxonomy" id="1395608"/>
    <lineage>
        <taxon>Bacteria</taxon>
        <taxon>Pseudomonadati</taxon>
        <taxon>Pseudomonadota</taxon>
        <taxon>Betaproteobacteria</taxon>
        <taxon>Burkholderiales</taxon>
        <taxon>Alcaligenaceae</taxon>
        <taxon>Bordetella</taxon>
    </lineage>
</organism>
<name>A0A261THG1_9BORD</name>
<dbReference type="EMBL" id="NEVP01000008">
    <property type="protein sequence ID" value="OZI49108.1"/>
    <property type="molecule type" value="Genomic_DNA"/>
</dbReference>
<evidence type="ECO:0000313" key="2">
    <source>
        <dbReference type="Proteomes" id="UP000216913"/>
    </source>
</evidence>
<protein>
    <recommendedName>
        <fullName evidence="3">DUF1488 domain-containing protein</fullName>
    </recommendedName>
</protein>
<dbReference type="AlphaFoldDB" id="A0A261THG1"/>
<accession>A0A261THG1</accession>
<gene>
    <name evidence="1" type="ORF">CAL25_13755</name>
</gene>
<evidence type="ECO:0008006" key="3">
    <source>
        <dbReference type="Google" id="ProtNLM"/>
    </source>
</evidence>
<dbReference type="RefSeq" id="WP_094800823.1">
    <property type="nucleotide sequence ID" value="NZ_NEVN01000007.1"/>
</dbReference>
<dbReference type="OrthoDB" id="9909480at2"/>
<reference evidence="1 2" key="1">
    <citation type="submission" date="2017-05" db="EMBL/GenBank/DDBJ databases">
        <title>Complete and WGS of Bordetella genogroups.</title>
        <authorList>
            <person name="Spilker T."/>
            <person name="LiPuma J."/>
        </authorList>
    </citation>
    <scope>NUCLEOTIDE SEQUENCE [LARGE SCALE GENOMIC DNA]</scope>
    <source>
        <strain evidence="1 2">AU10456</strain>
    </source>
</reference>
<evidence type="ECO:0000313" key="1">
    <source>
        <dbReference type="EMBL" id="OZI49108.1"/>
    </source>
</evidence>
<dbReference type="Proteomes" id="UP000216913">
    <property type="component" value="Unassembled WGS sequence"/>
</dbReference>
<comment type="caution">
    <text evidence="1">The sequence shown here is derived from an EMBL/GenBank/DDBJ whole genome shotgun (WGS) entry which is preliminary data.</text>
</comment>